<dbReference type="AlphaFoldDB" id="A0A6L7FXS8"/>
<name>A0A6L7FXS8_9RHOB</name>
<reference evidence="3 4" key="1">
    <citation type="submission" date="2019-12" db="EMBL/GenBank/DDBJ databases">
        <authorList>
            <person name="Li M."/>
        </authorList>
    </citation>
    <scope>NUCLEOTIDE SEQUENCE [LARGE SCALE GENOMIC DNA]</scope>
    <source>
        <strain evidence="3 4">GBMRC 2024</strain>
    </source>
</reference>
<gene>
    <name evidence="3" type="ORF">GR170_02240</name>
</gene>
<dbReference type="EMBL" id="WUMU01000001">
    <property type="protein sequence ID" value="MXN16641.1"/>
    <property type="molecule type" value="Genomic_DNA"/>
</dbReference>
<dbReference type="PROSITE" id="PS51352">
    <property type="entry name" value="THIOREDOXIN_2"/>
    <property type="match status" value="1"/>
</dbReference>
<proteinExistence type="predicted"/>
<dbReference type="RefSeq" id="WP_160891162.1">
    <property type="nucleotide sequence ID" value="NZ_WUMU01000001.1"/>
</dbReference>
<dbReference type="InterPro" id="IPR013766">
    <property type="entry name" value="Thioredoxin_domain"/>
</dbReference>
<dbReference type="PROSITE" id="PS00194">
    <property type="entry name" value="THIOREDOXIN_1"/>
    <property type="match status" value="1"/>
</dbReference>
<dbReference type="Pfam" id="PF00085">
    <property type="entry name" value="Thioredoxin"/>
    <property type="match status" value="1"/>
</dbReference>
<sequence length="139" mass="15259">MDRRLFLASGPALALAATLPGALRAAEIDYAPGLIGERLDRGEVLLLDFFAPWCTTCAAQQRVIEKLKAENPAYGRAITFIKVDWDTYGQAQFARRMRIPRRSTLVVLKGKDELGRLVAETRESQIRALLDTALAAAGS</sequence>
<keyword evidence="1" id="KW-0676">Redox-active center</keyword>
<dbReference type="Proteomes" id="UP000477911">
    <property type="component" value="Unassembled WGS sequence"/>
</dbReference>
<dbReference type="InterPro" id="IPR036249">
    <property type="entry name" value="Thioredoxin-like_sf"/>
</dbReference>
<dbReference type="InterPro" id="IPR017937">
    <property type="entry name" value="Thioredoxin_CS"/>
</dbReference>
<dbReference type="Gene3D" id="3.40.30.10">
    <property type="entry name" value="Glutaredoxin"/>
    <property type="match status" value="1"/>
</dbReference>
<evidence type="ECO:0000259" key="2">
    <source>
        <dbReference type="PROSITE" id="PS51352"/>
    </source>
</evidence>
<keyword evidence="4" id="KW-1185">Reference proteome</keyword>
<comment type="caution">
    <text evidence="3">The sequence shown here is derived from an EMBL/GenBank/DDBJ whole genome shotgun (WGS) entry which is preliminary data.</text>
</comment>
<evidence type="ECO:0000313" key="3">
    <source>
        <dbReference type="EMBL" id="MXN16641.1"/>
    </source>
</evidence>
<protein>
    <submittedName>
        <fullName evidence="3">Thioredoxin</fullName>
    </submittedName>
</protein>
<accession>A0A6L7FXS8</accession>
<dbReference type="GO" id="GO:0015036">
    <property type="term" value="F:disulfide oxidoreductase activity"/>
    <property type="evidence" value="ECO:0007669"/>
    <property type="project" value="UniProtKB-ARBA"/>
</dbReference>
<evidence type="ECO:0000256" key="1">
    <source>
        <dbReference type="ARBA" id="ARBA00023284"/>
    </source>
</evidence>
<dbReference type="SUPFAM" id="SSF52833">
    <property type="entry name" value="Thioredoxin-like"/>
    <property type="match status" value="1"/>
</dbReference>
<dbReference type="CDD" id="cd02947">
    <property type="entry name" value="TRX_family"/>
    <property type="match status" value="1"/>
</dbReference>
<organism evidence="3 4">
    <name type="scientific">Pseudooceanicola albus</name>
    <dbReference type="NCBI Taxonomy" id="2692189"/>
    <lineage>
        <taxon>Bacteria</taxon>
        <taxon>Pseudomonadati</taxon>
        <taxon>Pseudomonadota</taxon>
        <taxon>Alphaproteobacteria</taxon>
        <taxon>Rhodobacterales</taxon>
        <taxon>Paracoccaceae</taxon>
        <taxon>Pseudooceanicola</taxon>
    </lineage>
</organism>
<feature type="domain" description="Thioredoxin" evidence="2">
    <location>
        <begin position="4"/>
        <end position="135"/>
    </location>
</feature>
<evidence type="ECO:0000313" key="4">
    <source>
        <dbReference type="Proteomes" id="UP000477911"/>
    </source>
</evidence>